<evidence type="ECO:0000259" key="8">
    <source>
        <dbReference type="Pfam" id="PF00482"/>
    </source>
</evidence>
<evidence type="ECO:0000256" key="5">
    <source>
        <dbReference type="ARBA" id="ARBA00022989"/>
    </source>
</evidence>
<dbReference type="Gene3D" id="1.20.81.30">
    <property type="entry name" value="Type II secretion system (T2SS), domain F"/>
    <property type="match status" value="2"/>
</dbReference>
<comment type="similarity">
    <text evidence="2">Belongs to the GSP F family.</text>
</comment>
<organism evidence="9 10">
    <name type="scientific">Ferrimonas gelatinilytica</name>
    <dbReference type="NCBI Taxonomy" id="1255257"/>
    <lineage>
        <taxon>Bacteria</taxon>
        <taxon>Pseudomonadati</taxon>
        <taxon>Pseudomonadota</taxon>
        <taxon>Gammaproteobacteria</taxon>
        <taxon>Alteromonadales</taxon>
        <taxon>Ferrimonadaceae</taxon>
        <taxon>Ferrimonas</taxon>
    </lineage>
</organism>
<evidence type="ECO:0000256" key="2">
    <source>
        <dbReference type="ARBA" id="ARBA00005745"/>
    </source>
</evidence>
<proteinExistence type="inferred from homology"/>
<evidence type="ECO:0000256" key="7">
    <source>
        <dbReference type="SAM" id="Phobius"/>
    </source>
</evidence>
<dbReference type="NCBIfam" id="TIGR02120">
    <property type="entry name" value="GspF"/>
    <property type="match status" value="1"/>
</dbReference>
<dbReference type="PANTHER" id="PTHR30012">
    <property type="entry name" value="GENERAL SECRETION PATHWAY PROTEIN"/>
    <property type="match status" value="1"/>
</dbReference>
<dbReference type="RefSeq" id="WP_345317249.1">
    <property type="nucleotide sequence ID" value="NZ_BAABLF010000014.1"/>
</dbReference>
<comment type="caution">
    <text evidence="9">The sequence shown here is derived from an EMBL/GenBank/DDBJ whole genome shotgun (WGS) entry which is preliminary data.</text>
</comment>
<dbReference type="InterPro" id="IPR003004">
    <property type="entry name" value="GspF/PilC"/>
</dbReference>
<evidence type="ECO:0000313" key="9">
    <source>
        <dbReference type="EMBL" id="GAA5193002.1"/>
    </source>
</evidence>
<feature type="transmembrane region" description="Helical" evidence="7">
    <location>
        <begin position="374"/>
        <end position="399"/>
    </location>
</feature>
<keyword evidence="5 7" id="KW-1133">Transmembrane helix</keyword>
<evidence type="ECO:0000256" key="3">
    <source>
        <dbReference type="ARBA" id="ARBA00022475"/>
    </source>
</evidence>
<dbReference type="InterPro" id="IPR018076">
    <property type="entry name" value="T2SS_GspF_dom"/>
</dbReference>
<reference evidence="10" key="1">
    <citation type="journal article" date="2019" name="Int. J. Syst. Evol. Microbiol.">
        <title>The Global Catalogue of Microorganisms (GCM) 10K type strain sequencing project: providing services to taxonomists for standard genome sequencing and annotation.</title>
        <authorList>
            <consortium name="The Broad Institute Genomics Platform"/>
            <consortium name="The Broad Institute Genome Sequencing Center for Infectious Disease"/>
            <person name="Wu L."/>
            <person name="Ma J."/>
        </authorList>
    </citation>
    <scope>NUCLEOTIDE SEQUENCE [LARGE SCALE GENOMIC DNA]</scope>
    <source>
        <strain evidence="10">JCM 18720</strain>
    </source>
</reference>
<dbReference type="Pfam" id="PF00482">
    <property type="entry name" value="T2SSF"/>
    <property type="match status" value="2"/>
</dbReference>
<accession>A0ABP9S979</accession>
<name>A0ABP9S979_9GAMM</name>
<comment type="subcellular location">
    <subcellularLocation>
        <location evidence="1">Cell membrane</location>
        <topology evidence="1">Multi-pass membrane protein</topology>
    </subcellularLocation>
</comment>
<feature type="transmembrane region" description="Helical" evidence="7">
    <location>
        <begin position="175"/>
        <end position="194"/>
    </location>
</feature>
<keyword evidence="4 7" id="KW-0812">Transmembrane</keyword>
<dbReference type="Proteomes" id="UP001501600">
    <property type="component" value="Unassembled WGS sequence"/>
</dbReference>
<dbReference type="EMBL" id="BAABLF010000014">
    <property type="protein sequence ID" value="GAA5193002.1"/>
    <property type="molecule type" value="Genomic_DNA"/>
</dbReference>
<dbReference type="InterPro" id="IPR011850">
    <property type="entry name" value="T2SS_GspF"/>
</dbReference>
<keyword evidence="10" id="KW-1185">Reference proteome</keyword>
<dbReference type="InterPro" id="IPR042094">
    <property type="entry name" value="T2SS_GspF_sf"/>
</dbReference>
<keyword evidence="6 7" id="KW-0472">Membrane</keyword>
<feature type="domain" description="Type II secretion system protein GspF" evidence="8">
    <location>
        <begin position="77"/>
        <end position="199"/>
    </location>
</feature>
<protein>
    <submittedName>
        <fullName evidence="9">Type II secretion system inner membrane protein GspF</fullName>
    </submittedName>
</protein>
<dbReference type="PANTHER" id="PTHR30012:SF0">
    <property type="entry name" value="TYPE II SECRETION SYSTEM PROTEIN F-RELATED"/>
    <property type="match status" value="1"/>
</dbReference>
<evidence type="ECO:0000313" key="10">
    <source>
        <dbReference type="Proteomes" id="UP001501600"/>
    </source>
</evidence>
<gene>
    <name evidence="9" type="primary">gspF</name>
    <name evidence="9" type="ORF">GCM10025772_23450</name>
</gene>
<feature type="domain" description="Type II secretion system protein GspF" evidence="8">
    <location>
        <begin position="279"/>
        <end position="400"/>
    </location>
</feature>
<evidence type="ECO:0000256" key="1">
    <source>
        <dbReference type="ARBA" id="ARBA00004651"/>
    </source>
</evidence>
<evidence type="ECO:0000256" key="4">
    <source>
        <dbReference type="ARBA" id="ARBA00022692"/>
    </source>
</evidence>
<keyword evidence="3" id="KW-1003">Cell membrane</keyword>
<evidence type="ECO:0000256" key="6">
    <source>
        <dbReference type="ARBA" id="ARBA00023136"/>
    </source>
</evidence>
<sequence>MAAFEYQALDLQGRQRKGVIEADTAKQARSQLRDKQLMPLSIEPAARREKRQDGEQRFDLGKLFQPRVKAKDLALITRQLSTLVAGGLPLEECLKAVAEQNESARLKSMMMAVRAKVVEGYSLAESLADYPRVFDELFVAMVASGEKSGHLEVVLERLADYTERKQELNSKLTQALVYPVILVLLCLGVVYYLLTSVVPQVVSQFEHMGQSLPATTQFLIDTSEFLNAYGLYIFAAIVLAILGFNQALRNPAFKLRWHGVVLDLPIIGKVSRGLNTARFARTLSTLTSSGVPMLEAMKIAADVLLNQRVKTAVQEATTKVREGASLRASLQQTKLFPPMMLHMIASGEKSGELDSMLGRAADNQDREFEATMTIALAVMQPLIIVTMAGIVMFIVISILQPMLALNQMI</sequence>
<dbReference type="PRINTS" id="PR00812">
    <property type="entry name" value="BCTERIALGSPF"/>
</dbReference>
<feature type="transmembrane region" description="Helical" evidence="7">
    <location>
        <begin position="229"/>
        <end position="248"/>
    </location>
</feature>